<dbReference type="SUPFAM" id="SSF54427">
    <property type="entry name" value="NTF2-like"/>
    <property type="match status" value="1"/>
</dbReference>
<keyword evidence="2" id="KW-1185">Reference proteome</keyword>
<reference evidence="2" key="1">
    <citation type="journal article" date="2019" name="Int. J. Syst. Evol. Microbiol.">
        <title>The Global Catalogue of Microorganisms (GCM) 10K type strain sequencing project: providing services to taxonomists for standard genome sequencing and annotation.</title>
        <authorList>
            <consortium name="The Broad Institute Genomics Platform"/>
            <consortium name="The Broad Institute Genome Sequencing Center for Infectious Disease"/>
            <person name="Wu L."/>
            <person name="Ma J."/>
        </authorList>
    </citation>
    <scope>NUCLEOTIDE SEQUENCE [LARGE SCALE GENOMIC DNA]</scope>
    <source>
        <strain evidence="2">JCM 9458</strain>
    </source>
</reference>
<dbReference type="InterPro" id="IPR032710">
    <property type="entry name" value="NTF2-like_dom_sf"/>
</dbReference>
<name>A0ABP6SRG5_9ACTN</name>
<proteinExistence type="predicted"/>
<accession>A0ABP6SRG5</accession>
<dbReference type="EMBL" id="BAAAYN010000006">
    <property type="protein sequence ID" value="GAA3383681.1"/>
    <property type="molecule type" value="Genomic_DNA"/>
</dbReference>
<protein>
    <recommendedName>
        <fullName evidence="3">SnoaL-like domain-containing protein</fullName>
    </recommendedName>
</protein>
<evidence type="ECO:0000313" key="1">
    <source>
        <dbReference type="EMBL" id="GAA3383681.1"/>
    </source>
</evidence>
<dbReference type="Proteomes" id="UP001501676">
    <property type="component" value="Unassembled WGS sequence"/>
</dbReference>
<organism evidence="1 2">
    <name type="scientific">Cryptosporangium minutisporangium</name>
    <dbReference type="NCBI Taxonomy" id="113569"/>
    <lineage>
        <taxon>Bacteria</taxon>
        <taxon>Bacillati</taxon>
        <taxon>Actinomycetota</taxon>
        <taxon>Actinomycetes</taxon>
        <taxon>Cryptosporangiales</taxon>
        <taxon>Cryptosporangiaceae</taxon>
        <taxon>Cryptosporangium</taxon>
    </lineage>
</organism>
<evidence type="ECO:0008006" key="3">
    <source>
        <dbReference type="Google" id="ProtNLM"/>
    </source>
</evidence>
<comment type="caution">
    <text evidence="1">The sequence shown here is derived from an EMBL/GenBank/DDBJ whole genome shotgun (WGS) entry which is preliminary data.</text>
</comment>
<evidence type="ECO:0000313" key="2">
    <source>
        <dbReference type="Proteomes" id="UP001501676"/>
    </source>
</evidence>
<sequence>MPNTPRDVFDRMAQEWLSRSAPNGALLAEDAVLEMPFAPPGQPARFEGRENVLAYTTAGRAAFRSGSTSSVTSSCTRPPIQR</sequence>
<gene>
    <name evidence="1" type="ORF">GCM10020369_10500</name>
</gene>
<dbReference type="Gene3D" id="3.10.450.50">
    <property type="match status" value="1"/>
</dbReference>